<reference evidence="5 6" key="1">
    <citation type="submission" date="2019-10" db="EMBL/GenBank/DDBJ databases">
        <title>Deinococcus sp. isolated from soil.</title>
        <authorList>
            <person name="Li Y."/>
            <person name="Wang J."/>
        </authorList>
    </citation>
    <scope>NUCLEOTIDE SEQUENCE [LARGE SCALE GENOMIC DNA]</scope>
    <source>
        <strain evidence="5 6">SDU3-2</strain>
    </source>
</reference>
<evidence type="ECO:0000256" key="1">
    <source>
        <dbReference type="ARBA" id="ARBA00006484"/>
    </source>
</evidence>
<dbReference type="PRINTS" id="PR00081">
    <property type="entry name" value="GDHRDH"/>
</dbReference>
<dbReference type="RefSeq" id="WP_152872258.1">
    <property type="nucleotide sequence ID" value="NZ_WBSL01000012.1"/>
</dbReference>
<evidence type="ECO:0000259" key="4">
    <source>
        <dbReference type="SMART" id="SM00822"/>
    </source>
</evidence>
<dbReference type="SMART" id="SM00822">
    <property type="entry name" value="PKS_KR"/>
    <property type="match status" value="1"/>
</dbReference>
<evidence type="ECO:0000256" key="2">
    <source>
        <dbReference type="ARBA" id="ARBA00022857"/>
    </source>
</evidence>
<evidence type="ECO:0000256" key="3">
    <source>
        <dbReference type="ARBA" id="ARBA00023002"/>
    </source>
</evidence>
<keyword evidence="2" id="KW-0521">NADP</keyword>
<dbReference type="Gene3D" id="3.40.50.720">
    <property type="entry name" value="NAD(P)-binding Rossmann-like Domain"/>
    <property type="match status" value="1"/>
</dbReference>
<dbReference type="AlphaFoldDB" id="A0A7X1TSL6"/>
<evidence type="ECO:0000313" key="5">
    <source>
        <dbReference type="EMBL" id="MPY67945.1"/>
    </source>
</evidence>
<dbReference type="PANTHER" id="PTHR43639:SF1">
    <property type="entry name" value="SHORT-CHAIN DEHYDROGENASE_REDUCTASE FAMILY PROTEIN"/>
    <property type="match status" value="1"/>
</dbReference>
<dbReference type="InterPro" id="IPR036291">
    <property type="entry name" value="NAD(P)-bd_dom_sf"/>
</dbReference>
<sequence length="250" mass="26394">MTNIALITGGSRGLGRSMAQHLARSGLDVIFTYQSRSEDAQALVRELEALGRRAAALPLDVSEAGSFRTFAGQVRGVLQGWDEDQLYDLVNNAGIGLHASFEQTTAEQLDRLYAIHVKGPYLLTQALLPLVQDGGRILNVSTGLTRFALPGHAAYATMKGAVETLTKYLALELGARRISVNVLAPGAIETDFGGGAVRDNEQVNRMIAGNTALGRAGLPDDIGSVVAALLSPGTAWINAQRIEASGGQNL</sequence>
<name>A0A7X1TSL6_9DEIO</name>
<organism evidence="5 6">
    <name type="scientific">Deinococcus terrestris</name>
    <dbReference type="NCBI Taxonomy" id="2651870"/>
    <lineage>
        <taxon>Bacteria</taxon>
        <taxon>Thermotogati</taxon>
        <taxon>Deinococcota</taxon>
        <taxon>Deinococci</taxon>
        <taxon>Deinococcales</taxon>
        <taxon>Deinococcaceae</taxon>
        <taxon>Deinococcus</taxon>
    </lineage>
</organism>
<evidence type="ECO:0000313" key="6">
    <source>
        <dbReference type="Proteomes" id="UP000484842"/>
    </source>
</evidence>
<dbReference type="Pfam" id="PF13561">
    <property type="entry name" value="adh_short_C2"/>
    <property type="match status" value="1"/>
</dbReference>
<dbReference type="InterPro" id="IPR057326">
    <property type="entry name" value="KR_dom"/>
</dbReference>
<dbReference type="EMBL" id="WBSL01000012">
    <property type="protein sequence ID" value="MPY67945.1"/>
    <property type="molecule type" value="Genomic_DNA"/>
</dbReference>
<proteinExistence type="inferred from homology"/>
<dbReference type="FunFam" id="3.40.50.720:FF:000374">
    <property type="entry name" value="3-oxoacyl-(Acyl-carrier-protein) reductase"/>
    <property type="match status" value="1"/>
</dbReference>
<dbReference type="PANTHER" id="PTHR43639">
    <property type="entry name" value="OXIDOREDUCTASE, SHORT-CHAIN DEHYDROGENASE/REDUCTASE FAMILY (AFU_ORTHOLOGUE AFUA_5G02870)"/>
    <property type="match status" value="1"/>
</dbReference>
<dbReference type="InterPro" id="IPR002347">
    <property type="entry name" value="SDR_fam"/>
</dbReference>
<comment type="caution">
    <text evidence="5">The sequence shown here is derived from an EMBL/GenBank/DDBJ whole genome shotgun (WGS) entry which is preliminary data.</text>
</comment>
<accession>A0A7X1TSL6</accession>
<gene>
    <name evidence="5" type="ORF">F8S09_14885</name>
</gene>
<dbReference type="SUPFAM" id="SSF51735">
    <property type="entry name" value="NAD(P)-binding Rossmann-fold domains"/>
    <property type="match status" value="1"/>
</dbReference>
<keyword evidence="6" id="KW-1185">Reference proteome</keyword>
<protein>
    <submittedName>
        <fullName evidence="5">SDR family oxidoreductase</fullName>
    </submittedName>
</protein>
<feature type="domain" description="Ketoreductase" evidence="4">
    <location>
        <begin position="3"/>
        <end position="186"/>
    </location>
</feature>
<comment type="similarity">
    <text evidence="1">Belongs to the short-chain dehydrogenases/reductases (SDR) family.</text>
</comment>
<dbReference type="GO" id="GO:0016491">
    <property type="term" value="F:oxidoreductase activity"/>
    <property type="evidence" value="ECO:0007669"/>
    <property type="project" value="UniProtKB-KW"/>
</dbReference>
<keyword evidence="3" id="KW-0560">Oxidoreductase</keyword>
<dbReference type="Proteomes" id="UP000484842">
    <property type="component" value="Unassembled WGS sequence"/>
</dbReference>
<dbReference type="PRINTS" id="PR00080">
    <property type="entry name" value="SDRFAMILY"/>
</dbReference>